<comment type="caution">
    <text evidence="4">The sequence shown here is derived from an EMBL/GenBank/DDBJ whole genome shotgun (WGS) entry which is preliminary data.</text>
</comment>
<dbReference type="GO" id="GO:0046872">
    <property type="term" value="F:metal ion binding"/>
    <property type="evidence" value="ECO:0007669"/>
    <property type="project" value="UniProtKB-KW"/>
</dbReference>
<dbReference type="Gene3D" id="3.40.640.10">
    <property type="entry name" value="Type I PLP-dependent aspartate aminotransferase-like (Major domain)"/>
    <property type="match status" value="1"/>
</dbReference>
<feature type="non-terminal residue" evidence="4">
    <location>
        <position position="383"/>
    </location>
</feature>
<dbReference type="Proteomes" id="UP000265618">
    <property type="component" value="Unassembled WGS sequence"/>
</dbReference>
<accession>A0A9K3D7A9</accession>
<dbReference type="PANTHER" id="PTHR11601">
    <property type="entry name" value="CYSTEINE DESULFURYLASE FAMILY MEMBER"/>
    <property type="match status" value="1"/>
</dbReference>
<comment type="cofactor">
    <cofactor evidence="1">
        <name>pyridoxal 5'-phosphate</name>
        <dbReference type="ChEBI" id="CHEBI:597326"/>
    </cofactor>
</comment>
<dbReference type="Pfam" id="PF00266">
    <property type="entry name" value="Aminotran_5"/>
    <property type="match status" value="1"/>
</dbReference>
<organism evidence="4 5">
    <name type="scientific">Kipferlia bialata</name>
    <dbReference type="NCBI Taxonomy" id="797122"/>
    <lineage>
        <taxon>Eukaryota</taxon>
        <taxon>Metamonada</taxon>
        <taxon>Carpediemonas-like organisms</taxon>
        <taxon>Kipferlia</taxon>
    </lineage>
</organism>
<sequence length="383" mass="39839">YEAKKTVSKARDQCAALLGCTPETIIFTSGGTESNNQAIMGCVELFRAKRPGATPHIVTVATEHPAVLEVCEALSAQGVSVTVLPVSTSGMVTAEDVAYVLTPSTCLVCVMLANNESGTVVDIPAISALVHTYQEETEAKGGYPFPHMHVDAAQAVGKVPVSVSALGCDTLSVAGHKLYAPKGVGLLYLRPGRDLVNIMHGAGQEGGRRPGTENTVLIAGLGTACEVARAELGDRVVEAAVLTAAFAEGIATTLRQGGRDMAETCRVNGHMASYLSASVDAPEGVLHALTERAQQLASVYAGGEGAEDACRYLCSSLCCLPNTLSLSFQGVEAEAIISAVSDKVGSCCLPFPLFSSHRSDHVRWTPPDAQQGAGPQGMHILLH</sequence>
<evidence type="ECO:0000313" key="5">
    <source>
        <dbReference type="Proteomes" id="UP000265618"/>
    </source>
</evidence>
<evidence type="ECO:0000259" key="3">
    <source>
        <dbReference type="Pfam" id="PF00266"/>
    </source>
</evidence>
<feature type="domain" description="Aminotransferase class V" evidence="3">
    <location>
        <begin position="2"/>
        <end position="230"/>
    </location>
</feature>
<dbReference type="InterPro" id="IPR000192">
    <property type="entry name" value="Aminotrans_V_dom"/>
</dbReference>
<dbReference type="AlphaFoldDB" id="A0A9K3D7A9"/>
<comment type="similarity">
    <text evidence="2">Belongs to the class-V pyridoxal-phosphate-dependent aminotransferase family. NifS/IscS subfamily.</text>
</comment>
<protein>
    <recommendedName>
        <fullName evidence="3">Aminotransferase class V domain-containing protein</fullName>
    </recommendedName>
</protein>
<reference evidence="4 5" key="1">
    <citation type="journal article" date="2018" name="PLoS ONE">
        <title>The draft genome of Kipferlia bialata reveals reductive genome evolution in fornicate parasites.</title>
        <authorList>
            <person name="Tanifuji G."/>
            <person name="Takabayashi S."/>
            <person name="Kume K."/>
            <person name="Takagi M."/>
            <person name="Nakayama T."/>
            <person name="Kamikawa R."/>
            <person name="Inagaki Y."/>
            <person name="Hashimoto T."/>
        </authorList>
    </citation>
    <scope>NUCLEOTIDE SEQUENCE [LARGE SCALE GENOMIC DNA]</scope>
    <source>
        <strain evidence="4">NY0173</strain>
    </source>
</reference>
<dbReference type="Gene3D" id="1.10.260.50">
    <property type="match status" value="1"/>
</dbReference>
<dbReference type="PANTHER" id="PTHR11601:SF34">
    <property type="entry name" value="CYSTEINE DESULFURASE"/>
    <property type="match status" value="1"/>
</dbReference>
<proteinExistence type="inferred from homology"/>
<dbReference type="InterPro" id="IPR015421">
    <property type="entry name" value="PyrdxlP-dep_Trfase_major"/>
</dbReference>
<keyword evidence="5" id="KW-1185">Reference proteome</keyword>
<dbReference type="GO" id="GO:0051536">
    <property type="term" value="F:iron-sulfur cluster binding"/>
    <property type="evidence" value="ECO:0007669"/>
    <property type="project" value="UniProtKB-KW"/>
</dbReference>
<gene>
    <name evidence="4" type="ORF">KIPB_012036</name>
</gene>
<evidence type="ECO:0000256" key="2">
    <source>
        <dbReference type="ARBA" id="ARBA00006490"/>
    </source>
</evidence>
<dbReference type="InterPro" id="IPR015424">
    <property type="entry name" value="PyrdxlP-dep_Trfase"/>
</dbReference>
<dbReference type="GO" id="GO:0016740">
    <property type="term" value="F:transferase activity"/>
    <property type="evidence" value="ECO:0007669"/>
    <property type="project" value="UniProtKB-KW"/>
</dbReference>
<evidence type="ECO:0000313" key="4">
    <source>
        <dbReference type="EMBL" id="GIQ89542.1"/>
    </source>
</evidence>
<dbReference type="OrthoDB" id="10250117at2759"/>
<name>A0A9K3D7A9_9EUKA</name>
<dbReference type="SUPFAM" id="SSF53383">
    <property type="entry name" value="PLP-dependent transferases"/>
    <property type="match status" value="1"/>
</dbReference>
<evidence type="ECO:0000256" key="1">
    <source>
        <dbReference type="ARBA" id="ARBA00001933"/>
    </source>
</evidence>
<dbReference type="EMBL" id="BDIP01005154">
    <property type="protein sequence ID" value="GIQ89542.1"/>
    <property type="molecule type" value="Genomic_DNA"/>
</dbReference>